<protein>
    <submittedName>
        <fullName evidence="7">Uncharacterized protein</fullName>
    </submittedName>
</protein>
<keyword evidence="5 6" id="KW-0472">Membrane</keyword>
<sequence length="116" mass="13661">MSETILPPPKPDLSFARPPESPAAQYLWRWRMWFEATFVLSMLEPWEKVLLLSILFISSTFFLTAFIRYMPQHLADMQRRAVYYLYGQEGDERLFWQILSKGTNGVFGGGRHLKEL</sequence>
<name>A0A2H3BP90_9AGAR</name>
<dbReference type="Proteomes" id="UP000218334">
    <property type="component" value="Unassembled WGS sequence"/>
</dbReference>
<proteinExistence type="predicted"/>
<dbReference type="STRING" id="1076256.A0A2H3BP90"/>
<dbReference type="GO" id="GO:0005789">
    <property type="term" value="C:endoplasmic reticulum membrane"/>
    <property type="evidence" value="ECO:0007669"/>
    <property type="project" value="UniProtKB-SubCell"/>
</dbReference>
<evidence type="ECO:0000313" key="8">
    <source>
        <dbReference type="Proteomes" id="UP000218334"/>
    </source>
</evidence>
<dbReference type="AlphaFoldDB" id="A0A2H3BP90"/>
<keyword evidence="8" id="KW-1185">Reference proteome</keyword>
<evidence type="ECO:0000256" key="6">
    <source>
        <dbReference type="SAM" id="Phobius"/>
    </source>
</evidence>
<dbReference type="InterPro" id="IPR024512">
    <property type="entry name" value="Ser_palmitoyltrfase_ssu-like"/>
</dbReference>
<evidence type="ECO:0000256" key="1">
    <source>
        <dbReference type="ARBA" id="ARBA00004477"/>
    </source>
</evidence>
<organism evidence="7 8">
    <name type="scientific">Armillaria solidipes</name>
    <dbReference type="NCBI Taxonomy" id="1076256"/>
    <lineage>
        <taxon>Eukaryota</taxon>
        <taxon>Fungi</taxon>
        <taxon>Dikarya</taxon>
        <taxon>Basidiomycota</taxon>
        <taxon>Agaricomycotina</taxon>
        <taxon>Agaricomycetes</taxon>
        <taxon>Agaricomycetidae</taxon>
        <taxon>Agaricales</taxon>
        <taxon>Marasmiineae</taxon>
        <taxon>Physalacriaceae</taxon>
        <taxon>Armillaria</taxon>
    </lineage>
</organism>
<evidence type="ECO:0000313" key="7">
    <source>
        <dbReference type="EMBL" id="PBK71460.1"/>
    </source>
</evidence>
<reference evidence="8" key="1">
    <citation type="journal article" date="2017" name="Nat. Ecol. Evol.">
        <title>Genome expansion and lineage-specific genetic innovations in the forest pathogenic fungi Armillaria.</title>
        <authorList>
            <person name="Sipos G."/>
            <person name="Prasanna A.N."/>
            <person name="Walter M.C."/>
            <person name="O'Connor E."/>
            <person name="Balint B."/>
            <person name="Krizsan K."/>
            <person name="Kiss B."/>
            <person name="Hess J."/>
            <person name="Varga T."/>
            <person name="Slot J."/>
            <person name="Riley R."/>
            <person name="Boka B."/>
            <person name="Rigling D."/>
            <person name="Barry K."/>
            <person name="Lee J."/>
            <person name="Mihaltcheva S."/>
            <person name="LaButti K."/>
            <person name="Lipzen A."/>
            <person name="Waldron R."/>
            <person name="Moloney N.M."/>
            <person name="Sperisen C."/>
            <person name="Kredics L."/>
            <person name="Vagvoelgyi C."/>
            <person name="Patrignani A."/>
            <person name="Fitzpatrick D."/>
            <person name="Nagy I."/>
            <person name="Doyle S."/>
            <person name="Anderson J.B."/>
            <person name="Grigoriev I.V."/>
            <person name="Gueldener U."/>
            <person name="Muensterkoetter M."/>
            <person name="Nagy L.G."/>
        </authorList>
    </citation>
    <scope>NUCLEOTIDE SEQUENCE [LARGE SCALE GENOMIC DNA]</scope>
    <source>
        <strain evidence="8">28-4</strain>
    </source>
</reference>
<keyword evidence="4 6" id="KW-1133">Transmembrane helix</keyword>
<evidence type="ECO:0000256" key="5">
    <source>
        <dbReference type="ARBA" id="ARBA00023136"/>
    </source>
</evidence>
<evidence type="ECO:0000256" key="2">
    <source>
        <dbReference type="ARBA" id="ARBA00022692"/>
    </source>
</evidence>
<evidence type="ECO:0000256" key="4">
    <source>
        <dbReference type="ARBA" id="ARBA00022989"/>
    </source>
</evidence>
<keyword evidence="2 6" id="KW-0812">Transmembrane</keyword>
<gene>
    <name evidence="7" type="ORF">ARMSODRAFT_934190</name>
</gene>
<keyword evidence="3" id="KW-0256">Endoplasmic reticulum</keyword>
<dbReference type="Pfam" id="PF11779">
    <property type="entry name" value="SPT_ssu-like"/>
    <property type="match status" value="1"/>
</dbReference>
<feature type="transmembrane region" description="Helical" evidence="6">
    <location>
        <begin position="49"/>
        <end position="70"/>
    </location>
</feature>
<comment type="subcellular location">
    <subcellularLocation>
        <location evidence="1">Endoplasmic reticulum membrane</location>
        <topology evidence="1">Multi-pass membrane protein</topology>
    </subcellularLocation>
</comment>
<evidence type="ECO:0000256" key="3">
    <source>
        <dbReference type="ARBA" id="ARBA00022824"/>
    </source>
</evidence>
<dbReference type="EMBL" id="KZ293424">
    <property type="protein sequence ID" value="PBK71460.1"/>
    <property type="molecule type" value="Genomic_DNA"/>
</dbReference>
<accession>A0A2H3BP90</accession>